<feature type="transmembrane region" description="Helical" evidence="9">
    <location>
        <begin position="278"/>
        <end position="298"/>
    </location>
</feature>
<feature type="compositionally biased region" description="Basic residues" evidence="8">
    <location>
        <begin position="134"/>
        <end position="145"/>
    </location>
</feature>
<feature type="transmembrane region" description="Helical" evidence="9">
    <location>
        <begin position="433"/>
        <end position="452"/>
    </location>
</feature>
<evidence type="ECO:0000256" key="4">
    <source>
        <dbReference type="ARBA" id="ARBA00011182"/>
    </source>
</evidence>
<feature type="compositionally biased region" description="Polar residues" evidence="8">
    <location>
        <begin position="261"/>
        <end position="270"/>
    </location>
</feature>
<keyword evidence="5 9" id="KW-0812">Transmembrane</keyword>
<comment type="caution">
    <text evidence="11">The sequence shown here is derived from an EMBL/GenBank/DDBJ whole genome shotgun (WGS) entry which is preliminary data.</text>
</comment>
<evidence type="ECO:0000256" key="3">
    <source>
        <dbReference type="ARBA" id="ARBA00010425"/>
    </source>
</evidence>
<feature type="transmembrane region" description="Helical" evidence="9">
    <location>
        <begin position="304"/>
        <end position="328"/>
    </location>
</feature>
<evidence type="ECO:0000256" key="2">
    <source>
        <dbReference type="ARBA" id="ARBA00004477"/>
    </source>
</evidence>
<feature type="compositionally biased region" description="Low complexity" evidence="8">
    <location>
        <begin position="243"/>
        <end position="252"/>
    </location>
</feature>
<dbReference type="Pfam" id="PF03151">
    <property type="entry name" value="TPT"/>
    <property type="match status" value="1"/>
</dbReference>
<proteinExistence type="inferred from homology"/>
<feature type="compositionally biased region" description="Basic and acidic residues" evidence="8">
    <location>
        <begin position="90"/>
        <end position="100"/>
    </location>
</feature>
<feature type="compositionally biased region" description="Polar residues" evidence="8">
    <location>
        <begin position="540"/>
        <end position="564"/>
    </location>
</feature>
<comment type="similarity">
    <text evidence="3">Belongs to the TPT transporter family. SLC35D subfamily.</text>
</comment>
<keyword evidence="12" id="KW-1185">Reference proteome</keyword>
<feature type="transmembrane region" description="Helical" evidence="9">
    <location>
        <begin position="206"/>
        <end position="231"/>
    </location>
</feature>
<feature type="region of interest" description="Disordered" evidence="8">
    <location>
        <begin position="59"/>
        <end position="150"/>
    </location>
</feature>
<comment type="subcellular location">
    <subcellularLocation>
        <location evidence="2">Endoplasmic reticulum membrane</location>
        <topology evidence="2">Multi-pass membrane protein</topology>
    </subcellularLocation>
</comment>
<gene>
    <name evidence="11" type="ORF">LTR91_016892</name>
</gene>
<evidence type="ECO:0000259" key="10">
    <source>
        <dbReference type="Pfam" id="PF03151"/>
    </source>
</evidence>
<keyword evidence="6 9" id="KW-1133">Transmembrane helix</keyword>
<keyword evidence="7 9" id="KW-0472">Membrane</keyword>
<comment type="function">
    <text evidence="1">Involved in the import of GDP-mannose from the cytoplasm into the Golgi lumen.</text>
</comment>
<organism evidence="11 12">
    <name type="scientific">Friedmanniomyces endolithicus</name>
    <dbReference type="NCBI Taxonomy" id="329885"/>
    <lineage>
        <taxon>Eukaryota</taxon>
        <taxon>Fungi</taxon>
        <taxon>Dikarya</taxon>
        <taxon>Ascomycota</taxon>
        <taxon>Pezizomycotina</taxon>
        <taxon>Dothideomycetes</taxon>
        <taxon>Dothideomycetidae</taxon>
        <taxon>Mycosphaerellales</taxon>
        <taxon>Teratosphaeriaceae</taxon>
        <taxon>Friedmanniomyces</taxon>
    </lineage>
</organism>
<feature type="transmembrane region" description="Helical" evidence="9">
    <location>
        <begin position="493"/>
        <end position="511"/>
    </location>
</feature>
<dbReference type="GO" id="GO:0005789">
    <property type="term" value="C:endoplasmic reticulum membrane"/>
    <property type="evidence" value="ECO:0007669"/>
    <property type="project" value="UniProtKB-SubCell"/>
</dbReference>
<evidence type="ECO:0000313" key="11">
    <source>
        <dbReference type="EMBL" id="KAK0968144.1"/>
    </source>
</evidence>
<feature type="domain" description="Sugar phosphate transporter" evidence="10">
    <location>
        <begin position="178"/>
        <end position="509"/>
    </location>
</feature>
<feature type="region of interest" description="Disordered" evidence="8">
    <location>
        <begin position="524"/>
        <end position="573"/>
    </location>
</feature>
<protein>
    <recommendedName>
        <fullName evidence="10">Sugar phosphate transporter domain-containing protein</fullName>
    </recommendedName>
</protein>
<name>A0AAN6QK71_9PEZI</name>
<dbReference type="EMBL" id="JAUJLE010000211">
    <property type="protein sequence ID" value="KAK0968144.1"/>
    <property type="molecule type" value="Genomic_DNA"/>
</dbReference>
<evidence type="ECO:0000256" key="1">
    <source>
        <dbReference type="ARBA" id="ARBA00003420"/>
    </source>
</evidence>
<sequence>MRKLRRSLAHPERQAAVSEGACSVELWADTYRELLQPARNVGKSRSRVPIGETIAVSMDERDIRAHRRRSSSSALVAGGQQAKSRQSSQYHDEMDDRIPEESDPGPSSSDFSMDDLRSDDGLEDDEEVGLTHTERKKRRRRKRHNTGLGERVAGENDARLAEDNLVKATLLRDSLFNGVLIALWYTFSISISVYNKWMFSKENLDFHFPLFTTSLHMIVQFVLATTVLYFLPQFRPKRPIADSSSNSNGSYSRLNDPLDPNNPSKPVSAQRQPLMTRWFYLSRIGPCGTATALDIGLGNFSLRFISLTFYTMCKSSVLAFVLVFAFVFKLEKPTWRLCAIILVMTAGVVMMVAGETAFITLGFVLVMIASFCSGFRWSLTQILLLRNPATSNPFSSIFFVSPVMFVALFVLAVPIEGPLNVIEGCRVLGAAKGWFLGTAIMLFPGFLAFLMVAAEFTLLKRTSVVTLSVCGIFKEVLTISAAAMVFGDELSPINISGLIVTIASIAGYNYLKYSTMTKEARKEAHQAIQDEAESVPLRSSGEQQHSGVGSWKSTEALNGHNDSSPIKRPGDSR</sequence>
<evidence type="ECO:0000256" key="9">
    <source>
        <dbReference type="SAM" id="Phobius"/>
    </source>
</evidence>
<feature type="region of interest" description="Disordered" evidence="8">
    <location>
        <begin position="241"/>
        <end position="270"/>
    </location>
</feature>
<feature type="transmembrane region" description="Helical" evidence="9">
    <location>
        <begin position="175"/>
        <end position="194"/>
    </location>
</feature>
<evidence type="ECO:0000256" key="8">
    <source>
        <dbReference type="SAM" id="MobiDB-lite"/>
    </source>
</evidence>
<evidence type="ECO:0000256" key="6">
    <source>
        <dbReference type="ARBA" id="ARBA00022989"/>
    </source>
</evidence>
<accession>A0AAN6QK71</accession>
<evidence type="ECO:0000256" key="7">
    <source>
        <dbReference type="ARBA" id="ARBA00023136"/>
    </source>
</evidence>
<dbReference type="Proteomes" id="UP001175353">
    <property type="component" value="Unassembled WGS sequence"/>
</dbReference>
<evidence type="ECO:0000256" key="5">
    <source>
        <dbReference type="ARBA" id="ARBA00022692"/>
    </source>
</evidence>
<reference evidence="11" key="1">
    <citation type="submission" date="2023-06" db="EMBL/GenBank/DDBJ databases">
        <title>Black Yeasts Isolated from many extreme environments.</title>
        <authorList>
            <person name="Coleine C."/>
            <person name="Stajich J.E."/>
            <person name="Selbmann L."/>
        </authorList>
    </citation>
    <scope>NUCLEOTIDE SEQUENCE</scope>
    <source>
        <strain evidence="11">CCFEE 5200</strain>
    </source>
</reference>
<evidence type="ECO:0000313" key="12">
    <source>
        <dbReference type="Proteomes" id="UP001175353"/>
    </source>
</evidence>
<feature type="transmembrane region" description="Helical" evidence="9">
    <location>
        <begin position="359"/>
        <end position="379"/>
    </location>
</feature>
<comment type="subunit">
    <text evidence="4">Homooligomer.</text>
</comment>
<dbReference type="PANTHER" id="PTHR11132">
    <property type="entry name" value="SOLUTE CARRIER FAMILY 35"/>
    <property type="match status" value="1"/>
</dbReference>
<feature type="transmembrane region" description="Helical" evidence="9">
    <location>
        <begin position="391"/>
        <end position="413"/>
    </location>
</feature>
<dbReference type="InterPro" id="IPR050186">
    <property type="entry name" value="TPT_transporter"/>
</dbReference>
<feature type="transmembrane region" description="Helical" evidence="9">
    <location>
        <begin position="335"/>
        <end position="353"/>
    </location>
</feature>
<dbReference type="InterPro" id="IPR004853">
    <property type="entry name" value="Sugar_P_trans_dom"/>
</dbReference>
<feature type="transmembrane region" description="Helical" evidence="9">
    <location>
        <begin position="464"/>
        <end position="487"/>
    </location>
</feature>
<dbReference type="AlphaFoldDB" id="A0AAN6QK71"/>